<dbReference type="PANTHER" id="PTHR10026">
    <property type="entry name" value="CYCLIN"/>
    <property type="match status" value="1"/>
</dbReference>
<organism evidence="7">
    <name type="scientific">Ornithodoros turicata</name>
    <dbReference type="NCBI Taxonomy" id="34597"/>
    <lineage>
        <taxon>Eukaryota</taxon>
        <taxon>Metazoa</taxon>
        <taxon>Ecdysozoa</taxon>
        <taxon>Arthropoda</taxon>
        <taxon>Chelicerata</taxon>
        <taxon>Arachnida</taxon>
        <taxon>Acari</taxon>
        <taxon>Parasitiformes</taxon>
        <taxon>Ixodida</taxon>
        <taxon>Ixodoidea</taxon>
        <taxon>Argasidae</taxon>
        <taxon>Ornithodorinae</taxon>
        <taxon>Ornithodoros</taxon>
    </lineage>
</organism>
<evidence type="ECO:0000256" key="1">
    <source>
        <dbReference type="ARBA" id="ARBA00010390"/>
    </source>
</evidence>
<dbReference type="InterPro" id="IPR036915">
    <property type="entry name" value="Cyclin-like_sf"/>
</dbReference>
<accession>A0A2R5LGF7</accession>
<dbReference type="InterPro" id="IPR006671">
    <property type="entry name" value="Cyclin_N"/>
</dbReference>
<keyword evidence="3 5" id="KW-0195">Cyclin</keyword>
<dbReference type="GO" id="GO:0006357">
    <property type="term" value="P:regulation of transcription by RNA polymerase II"/>
    <property type="evidence" value="ECO:0007669"/>
    <property type="project" value="InterPro"/>
</dbReference>
<dbReference type="InterPro" id="IPR043198">
    <property type="entry name" value="Cyclin/Ssn8"/>
</dbReference>
<dbReference type="GO" id="GO:0016301">
    <property type="term" value="F:kinase activity"/>
    <property type="evidence" value="ECO:0007669"/>
    <property type="project" value="UniProtKB-KW"/>
</dbReference>
<feature type="domain" description="Cyclin-like" evidence="6">
    <location>
        <begin position="14"/>
        <end position="112"/>
    </location>
</feature>
<dbReference type="AlphaFoldDB" id="A0A2R5LGF7"/>
<reference evidence="7" key="1">
    <citation type="submission" date="2018-03" db="EMBL/GenBank/DDBJ databases">
        <title>The relapsing fever spirochete Borrelia turicatae persists in the highly oxidative environment of its soft-bodied tick vector.</title>
        <authorList>
            <person name="Bourret T.J."/>
            <person name="Boyle W.K."/>
            <person name="Valenzuela J.G."/>
            <person name="Oliveira F."/>
            <person name="Lopez J.E."/>
        </authorList>
    </citation>
    <scope>NUCLEOTIDE SEQUENCE</scope>
    <source>
        <strain evidence="7">Kansas strain/isolate</strain>
        <tissue evidence="7">Salivary glands</tissue>
    </source>
</reference>
<dbReference type="Pfam" id="PF00134">
    <property type="entry name" value="Cyclin_N"/>
    <property type="match status" value="1"/>
</dbReference>
<dbReference type="InterPro" id="IPR048053">
    <property type="entry name" value="Cyclin-Q_second_cyclin_box"/>
</dbReference>
<protein>
    <recommendedName>
        <fullName evidence="2">Cyclin-Q</fullName>
    </recommendedName>
    <alternativeName>
        <fullName evidence="4">Cyclin-related protein FAM58A</fullName>
    </alternativeName>
</protein>
<evidence type="ECO:0000256" key="2">
    <source>
        <dbReference type="ARBA" id="ARBA00019501"/>
    </source>
</evidence>
<evidence type="ECO:0000256" key="4">
    <source>
        <dbReference type="ARBA" id="ARBA00032419"/>
    </source>
</evidence>
<dbReference type="InterPro" id="IPR048055">
    <property type="entry name" value="Cyclin-Q_first_cyclin_box"/>
</dbReference>
<comment type="similarity">
    <text evidence="1">Belongs to the cyclin family. Cyclin-like FAM58 subfamily.</text>
</comment>
<keyword evidence="7" id="KW-0418">Kinase</keyword>
<proteinExistence type="inferred from homology"/>
<dbReference type="FunFam" id="1.10.472.10:FF:000481">
    <property type="entry name" value="Cyclin, putative"/>
    <property type="match status" value="1"/>
</dbReference>
<evidence type="ECO:0000313" key="7">
    <source>
        <dbReference type="EMBL" id="MBY08548.1"/>
    </source>
</evidence>
<evidence type="ECO:0000259" key="6">
    <source>
        <dbReference type="SMART" id="SM00385"/>
    </source>
</evidence>
<name>A0A2R5LGF7_9ACAR</name>
<evidence type="ECO:0000256" key="3">
    <source>
        <dbReference type="ARBA" id="ARBA00023127"/>
    </source>
</evidence>
<dbReference type="GO" id="GO:0016538">
    <property type="term" value="F:cyclin-dependent protein serine/threonine kinase regulator activity"/>
    <property type="evidence" value="ECO:0007669"/>
    <property type="project" value="InterPro"/>
</dbReference>
<dbReference type="CDD" id="cd20535">
    <property type="entry name" value="CYCLIN_CCNM_CCNQ_rpt2"/>
    <property type="match status" value="1"/>
</dbReference>
<sequence length="228" mass="26124">MSGGKSSSYAMSVKMIFEAGTKLEAKPQTSATAATYFHRFFQECRHEDYDFCLVAATAMYLAGKVEEDHLKIRDVINVFHKCVYPKSDPLPLGDEYWCLRDAIVHCELLMLRVLQFRVSVDHPHRYLLHYLWSLTDWLGPATVRSVPLAQVAWSLLCDLYQHPVCLKHPSQHVAVAILQLALLVYDIKVPYSEDSVLTWYETFCDSLSKEKLADVMIDVIQTYEVEAT</sequence>
<dbReference type="SMART" id="SM00385">
    <property type="entry name" value="CYCLIN"/>
    <property type="match status" value="1"/>
</dbReference>
<keyword evidence="7" id="KW-0808">Transferase</keyword>
<evidence type="ECO:0000256" key="5">
    <source>
        <dbReference type="RuleBase" id="RU000383"/>
    </source>
</evidence>
<dbReference type="EMBL" id="GGLE01004422">
    <property type="protein sequence ID" value="MBY08548.1"/>
    <property type="molecule type" value="Transcribed_RNA"/>
</dbReference>
<dbReference type="SUPFAM" id="SSF47954">
    <property type="entry name" value="Cyclin-like"/>
    <property type="match status" value="2"/>
</dbReference>
<dbReference type="InterPro" id="IPR013763">
    <property type="entry name" value="Cyclin-like_dom"/>
</dbReference>
<dbReference type="CDD" id="cd20534">
    <property type="entry name" value="CYCLIN_CCNM_CCNQ_rpt1"/>
    <property type="match status" value="1"/>
</dbReference>
<dbReference type="Gene3D" id="1.10.472.10">
    <property type="entry name" value="Cyclin-like"/>
    <property type="match status" value="2"/>
</dbReference>